<organism evidence="1 2">
    <name type="scientific">Lasiodiplodia mahajangana</name>
    <dbReference type="NCBI Taxonomy" id="1108764"/>
    <lineage>
        <taxon>Eukaryota</taxon>
        <taxon>Fungi</taxon>
        <taxon>Dikarya</taxon>
        <taxon>Ascomycota</taxon>
        <taxon>Pezizomycotina</taxon>
        <taxon>Dothideomycetes</taxon>
        <taxon>Dothideomycetes incertae sedis</taxon>
        <taxon>Botryosphaeriales</taxon>
        <taxon>Botryosphaeriaceae</taxon>
        <taxon>Lasiodiplodia</taxon>
    </lineage>
</organism>
<evidence type="ECO:0000313" key="2">
    <source>
        <dbReference type="Proteomes" id="UP001153332"/>
    </source>
</evidence>
<proteinExistence type="predicted"/>
<dbReference type="Proteomes" id="UP001153332">
    <property type="component" value="Unassembled WGS sequence"/>
</dbReference>
<reference evidence="1" key="1">
    <citation type="submission" date="2022-12" db="EMBL/GenBank/DDBJ databases">
        <title>Genome Sequence of Lasiodiplodia mahajangana.</title>
        <authorList>
            <person name="Buettner E."/>
        </authorList>
    </citation>
    <scope>NUCLEOTIDE SEQUENCE</scope>
    <source>
        <strain evidence="1">VT137</strain>
    </source>
</reference>
<sequence>MYLTLTALQAAISLPITGALAAISLGLRLWSRSIAGTTLAFNDYAVIIAMVIVLGVIANALYGVFIGGVGIHMSEIEATKPWIIEAYLKASLHILTAELVAYIMPQSFLAAEFLWSGANTCVKTSILSLYTVIFPVKNFRLICYTLMGITVVYFISVVVEAFAICKPVAFSWDKTIEGGTCPGQSAAFLGAGVMNLALDLIIWIIPMPMLFNLQLSMPKKLGVASMFSLGAVICIISLLRVLWLVNLDLTDLTYGVGPGTIYSALEPILGVINACLPTIKPAVLRIIRIIIPSWANYAGSLTQKSSVTDSKSHKVTSADTAPYRQLDDNIPLNNLQRQGGIGNIGDANTIIITQEWSVNTSTQSASSQPDHW</sequence>
<name>A0ACC2JTH7_9PEZI</name>
<evidence type="ECO:0000313" key="1">
    <source>
        <dbReference type="EMBL" id="KAJ8130819.1"/>
    </source>
</evidence>
<accession>A0ACC2JTH7</accession>
<protein>
    <submittedName>
        <fullName evidence="1">Uncharacterized protein</fullName>
    </submittedName>
</protein>
<keyword evidence="2" id="KW-1185">Reference proteome</keyword>
<comment type="caution">
    <text evidence="1">The sequence shown here is derived from an EMBL/GenBank/DDBJ whole genome shotgun (WGS) entry which is preliminary data.</text>
</comment>
<gene>
    <name evidence="1" type="ORF">O1611_g2804</name>
</gene>
<dbReference type="EMBL" id="JAPUUL010000416">
    <property type="protein sequence ID" value="KAJ8130819.1"/>
    <property type="molecule type" value="Genomic_DNA"/>
</dbReference>